<accession>A0A9P8C069</accession>
<feature type="compositionally biased region" description="Basic and acidic residues" evidence="1">
    <location>
        <begin position="182"/>
        <end position="209"/>
    </location>
</feature>
<keyword evidence="3" id="KW-1185">Reference proteome</keyword>
<name>A0A9P8C069_9HELO</name>
<feature type="compositionally biased region" description="Pro residues" evidence="1">
    <location>
        <begin position="131"/>
        <end position="144"/>
    </location>
</feature>
<feature type="compositionally biased region" description="Basic and acidic residues" evidence="1">
    <location>
        <begin position="150"/>
        <end position="172"/>
    </location>
</feature>
<feature type="compositionally biased region" description="Basic and acidic residues" evidence="1">
    <location>
        <begin position="219"/>
        <end position="238"/>
    </location>
</feature>
<comment type="caution">
    <text evidence="2">The sequence shown here is derived from an EMBL/GenBank/DDBJ whole genome shotgun (WGS) entry which is preliminary data.</text>
</comment>
<evidence type="ECO:0000256" key="1">
    <source>
        <dbReference type="SAM" id="MobiDB-lite"/>
    </source>
</evidence>
<evidence type="ECO:0000313" key="3">
    <source>
        <dbReference type="Proteomes" id="UP000824998"/>
    </source>
</evidence>
<gene>
    <name evidence="2" type="ORF">BJ875DRAFT_525040</name>
</gene>
<proteinExistence type="predicted"/>
<evidence type="ECO:0000313" key="2">
    <source>
        <dbReference type="EMBL" id="KAG9228884.1"/>
    </source>
</evidence>
<dbReference type="AlphaFoldDB" id="A0A9P8C069"/>
<reference evidence="2" key="1">
    <citation type="journal article" date="2021" name="IMA Fungus">
        <title>Genomic characterization of three marine fungi, including Emericellopsis atlantica sp. nov. with signatures of a generalist lifestyle and marine biomass degradation.</title>
        <authorList>
            <person name="Hagestad O.C."/>
            <person name="Hou L."/>
            <person name="Andersen J.H."/>
            <person name="Hansen E.H."/>
            <person name="Altermark B."/>
            <person name="Li C."/>
            <person name="Kuhnert E."/>
            <person name="Cox R.J."/>
            <person name="Crous P.W."/>
            <person name="Spatafora J.W."/>
            <person name="Lail K."/>
            <person name="Amirebrahimi M."/>
            <person name="Lipzen A."/>
            <person name="Pangilinan J."/>
            <person name="Andreopoulos W."/>
            <person name="Hayes R.D."/>
            <person name="Ng V."/>
            <person name="Grigoriev I.V."/>
            <person name="Jackson S.A."/>
            <person name="Sutton T.D.S."/>
            <person name="Dobson A.D.W."/>
            <person name="Rama T."/>
        </authorList>
    </citation>
    <scope>NUCLEOTIDE SEQUENCE</scope>
    <source>
        <strain evidence="2">TRa018bII</strain>
    </source>
</reference>
<feature type="region of interest" description="Disordered" evidence="1">
    <location>
        <begin position="95"/>
        <end position="254"/>
    </location>
</feature>
<dbReference type="EMBL" id="MU251846">
    <property type="protein sequence ID" value="KAG9228884.1"/>
    <property type="molecule type" value="Genomic_DNA"/>
</dbReference>
<protein>
    <submittedName>
        <fullName evidence="2">Uncharacterized protein</fullName>
    </submittedName>
</protein>
<organism evidence="2 3">
    <name type="scientific">Amylocarpus encephaloides</name>
    <dbReference type="NCBI Taxonomy" id="45428"/>
    <lineage>
        <taxon>Eukaryota</taxon>
        <taxon>Fungi</taxon>
        <taxon>Dikarya</taxon>
        <taxon>Ascomycota</taxon>
        <taxon>Pezizomycotina</taxon>
        <taxon>Leotiomycetes</taxon>
        <taxon>Helotiales</taxon>
        <taxon>Helotiales incertae sedis</taxon>
        <taxon>Amylocarpus</taxon>
    </lineage>
</organism>
<feature type="region of interest" description="Disordered" evidence="1">
    <location>
        <begin position="1"/>
        <end position="26"/>
    </location>
</feature>
<dbReference type="Proteomes" id="UP000824998">
    <property type="component" value="Unassembled WGS sequence"/>
</dbReference>
<sequence>MGFNQWEAGKSHPAPDQVPDWTDHLGFRRNLHSPNIPTPRDHCVVTAVSPLRSHSDASKHATTSPPSLWCCVIPDAGPAARGLCLGGFHRGRFPSPRLVPNRHGWDDPAAGSPTSHPIPRHHGQVSTSPLSTPPPRRPLIPIPGRPTYKLLDRTVVDPPRMRDPSSEGRDPPPADDPGPRMGQDKCTDVHASGPDHGEEPRGGFLERDPPCGFAIPTREVTREIQGEVEIRKGDPRDPGRRRRTRERSDDGLLK</sequence>